<dbReference type="Proteomes" id="UP000762676">
    <property type="component" value="Unassembled WGS sequence"/>
</dbReference>
<comment type="caution">
    <text evidence="3">The sequence shown here is derived from an EMBL/GenBank/DDBJ whole genome shotgun (WGS) entry which is preliminary data.</text>
</comment>
<evidence type="ECO:0000313" key="4">
    <source>
        <dbReference type="Proteomes" id="UP000762676"/>
    </source>
</evidence>
<feature type="region of interest" description="Disordered" evidence="1">
    <location>
        <begin position="36"/>
        <end position="72"/>
    </location>
</feature>
<keyword evidence="4" id="KW-1185">Reference proteome</keyword>
<proteinExistence type="predicted"/>
<feature type="transmembrane region" description="Helical" evidence="2">
    <location>
        <begin position="6"/>
        <end position="33"/>
    </location>
</feature>
<evidence type="ECO:0000256" key="1">
    <source>
        <dbReference type="SAM" id="MobiDB-lite"/>
    </source>
</evidence>
<dbReference type="AlphaFoldDB" id="A0AAV4G765"/>
<organism evidence="3 4">
    <name type="scientific">Elysia marginata</name>
    <dbReference type="NCBI Taxonomy" id="1093978"/>
    <lineage>
        <taxon>Eukaryota</taxon>
        <taxon>Metazoa</taxon>
        <taxon>Spiralia</taxon>
        <taxon>Lophotrochozoa</taxon>
        <taxon>Mollusca</taxon>
        <taxon>Gastropoda</taxon>
        <taxon>Heterobranchia</taxon>
        <taxon>Euthyneura</taxon>
        <taxon>Panpulmonata</taxon>
        <taxon>Sacoglossa</taxon>
        <taxon>Placobranchoidea</taxon>
        <taxon>Plakobranchidae</taxon>
        <taxon>Elysia</taxon>
    </lineage>
</organism>
<feature type="compositionally biased region" description="Low complexity" evidence="1">
    <location>
        <begin position="40"/>
        <end position="61"/>
    </location>
</feature>
<sequence>MYLHSISLIVGCVLGGILLVTLVIVAICCCCVCRKRASRRAATSGSSRTGRSTTSASGATGMSVTYSTRSGDAEMGYPGPVVFQSDSSQRIEFSLPSSYEPPPSYEEVMRGETNAAYKPDSS</sequence>
<keyword evidence="2" id="KW-0472">Membrane</keyword>
<dbReference type="EMBL" id="BMAT01008245">
    <property type="protein sequence ID" value="GFR81029.1"/>
    <property type="molecule type" value="Genomic_DNA"/>
</dbReference>
<feature type="region of interest" description="Disordered" evidence="1">
    <location>
        <begin position="92"/>
        <end position="122"/>
    </location>
</feature>
<name>A0AAV4G765_9GAST</name>
<accession>A0AAV4G765</accession>
<evidence type="ECO:0000313" key="3">
    <source>
        <dbReference type="EMBL" id="GFR81029.1"/>
    </source>
</evidence>
<protein>
    <submittedName>
        <fullName evidence="3">Uncharacterized protein</fullName>
    </submittedName>
</protein>
<keyword evidence="2" id="KW-0812">Transmembrane</keyword>
<gene>
    <name evidence="3" type="ORF">ElyMa_004060000</name>
</gene>
<evidence type="ECO:0000256" key="2">
    <source>
        <dbReference type="SAM" id="Phobius"/>
    </source>
</evidence>
<keyword evidence="2" id="KW-1133">Transmembrane helix</keyword>
<reference evidence="3 4" key="1">
    <citation type="journal article" date="2021" name="Elife">
        <title>Chloroplast acquisition without the gene transfer in kleptoplastic sea slugs, Plakobranchus ocellatus.</title>
        <authorList>
            <person name="Maeda T."/>
            <person name="Takahashi S."/>
            <person name="Yoshida T."/>
            <person name="Shimamura S."/>
            <person name="Takaki Y."/>
            <person name="Nagai Y."/>
            <person name="Toyoda A."/>
            <person name="Suzuki Y."/>
            <person name="Arimoto A."/>
            <person name="Ishii H."/>
            <person name="Satoh N."/>
            <person name="Nishiyama T."/>
            <person name="Hasebe M."/>
            <person name="Maruyama T."/>
            <person name="Minagawa J."/>
            <person name="Obokata J."/>
            <person name="Shigenobu S."/>
        </authorList>
    </citation>
    <scope>NUCLEOTIDE SEQUENCE [LARGE SCALE GENOMIC DNA]</scope>
</reference>